<evidence type="ECO:0000313" key="1">
    <source>
        <dbReference type="EMBL" id="GMT36406.1"/>
    </source>
</evidence>
<sequence length="161" mass="18267">VQWAKKWSNKDVDTLEKLNYDELHNRLIKLADDVSSVFGHLYFASARVAHLSKAKTLVDINEVTEVINKLSQQEQDLFKFVAELTTPRGADDRFFLTNVVTSMFERLYLASARVAHLTKAETITVEDIDEAIAALNFSRPESDLFEGVVERSGTEFVTKVK</sequence>
<organism evidence="1 2">
    <name type="scientific">Pristionchus fissidentatus</name>
    <dbReference type="NCBI Taxonomy" id="1538716"/>
    <lineage>
        <taxon>Eukaryota</taxon>
        <taxon>Metazoa</taxon>
        <taxon>Ecdysozoa</taxon>
        <taxon>Nematoda</taxon>
        <taxon>Chromadorea</taxon>
        <taxon>Rhabditida</taxon>
        <taxon>Rhabditina</taxon>
        <taxon>Diplogasteromorpha</taxon>
        <taxon>Diplogasteroidea</taxon>
        <taxon>Neodiplogasteridae</taxon>
        <taxon>Pristionchus</taxon>
    </lineage>
</organism>
<protein>
    <submittedName>
        <fullName evidence="1">Uncharacterized protein</fullName>
    </submittedName>
</protein>
<name>A0AAV5WVM7_9BILA</name>
<dbReference type="AlphaFoldDB" id="A0AAV5WVM7"/>
<comment type="caution">
    <text evidence="1">The sequence shown here is derived from an EMBL/GenBank/DDBJ whole genome shotgun (WGS) entry which is preliminary data.</text>
</comment>
<feature type="non-terminal residue" evidence="1">
    <location>
        <position position="161"/>
    </location>
</feature>
<dbReference type="EMBL" id="BTSY01000007">
    <property type="protein sequence ID" value="GMT36406.1"/>
    <property type="molecule type" value="Genomic_DNA"/>
</dbReference>
<gene>
    <name evidence="1" type="ORF">PFISCL1PPCAC_27703</name>
</gene>
<accession>A0AAV5WVM7</accession>
<dbReference type="Proteomes" id="UP001432322">
    <property type="component" value="Unassembled WGS sequence"/>
</dbReference>
<feature type="non-terminal residue" evidence="1">
    <location>
        <position position="1"/>
    </location>
</feature>
<proteinExistence type="predicted"/>
<reference evidence="1" key="1">
    <citation type="submission" date="2023-10" db="EMBL/GenBank/DDBJ databases">
        <title>Genome assembly of Pristionchus species.</title>
        <authorList>
            <person name="Yoshida K."/>
            <person name="Sommer R.J."/>
        </authorList>
    </citation>
    <scope>NUCLEOTIDE SEQUENCE</scope>
    <source>
        <strain evidence="1">RS5133</strain>
    </source>
</reference>
<keyword evidence="2" id="KW-1185">Reference proteome</keyword>
<evidence type="ECO:0000313" key="2">
    <source>
        <dbReference type="Proteomes" id="UP001432322"/>
    </source>
</evidence>